<organism evidence="2 3">
    <name type="scientific">Reticulomyxa filosa</name>
    <dbReference type="NCBI Taxonomy" id="46433"/>
    <lineage>
        <taxon>Eukaryota</taxon>
        <taxon>Sar</taxon>
        <taxon>Rhizaria</taxon>
        <taxon>Retaria</taxon>
        <taxon>Foraminifera</taxon>
        <taxon>Monothalamids</taxon>
        <taxon>Reticulomyxidae</taxon>
        <taxon>Reticulomyxa</taxon>
    </lineage>
</organism>
<sequence length="157" mass="16943">MANRDLLVETMSHNSSADESVAIMPEIVTRGAHDLETKSNSNHSRDVGGNKSITLNSHDHPKDDKNKSTSGLKKSNGTPGVWDWKHVALNMYHPVQLFLQNNGFIWLACAIPTAAIANKIIAARALSTSVASLAIVSQQSHPSFHFDNILSSSSSSP</sequence>
<feature type="compositionally biased region" description="Basic and acidic residues" evidence="1">
    <location>
        <begin position="34"/>
        <end position="48"/>
    </location>
</feature>
<feature type="compositionally biased region" description="Basic and acidic residues" evidence="1">
    <location>
        <begin position="57"/>
        <end position="67"/>
    </location>
</feature>
<accession>X6NH13</accession>
<dbReference type="Proteomes" id="UP000023152">
    <property type="component" value="Unassembled WGS sequence"/>
</dbReference>
<feature type="region of interest" description="Disordered" evidence="1">
    <location>
        <begin position="34"/>
        <end position="76"/>
    </location>
</feature>
<dbReference type="EMBL" id="ASPP01009083">
    <property type="protein sequence ID" value="ETO24647.1"/>
    <property type="molecule type" value="Genomic_DNA"/>
</dbReference>
<protein>
    <submittedName>
        <fullName evidence="2">Uncharacterized protein</fullName>
    </submittedName>
</protein>
<proteinExistence type="predicted"/>
<comment type="caution">
    <text evidence="2">The sequence shown here is derived from an EMBL/GenBank/DDBJ whole genome shotgun (WGS) entry which is preliminary data.</text>
</comment>
<keyword evidence="3" id="KW-1185">Reference proteome</keyword>
<gene>
    <name evidence="2" type="ORF">RFI_12510</name>
</gene>
<evidence type="ECO:0000313" key="3">
    <source>
        <dbReference type="Proteomes" id="UP000023152"/>
    </source>
</evidence>
<evidence type="ECO:0000313" key="2">
    <source>
        <dbReference type="EMBL" id="ETO24647.1"/>
    </source>
</evidence>
<name>X6NH13_RETFI</name>
<evidence type="ECO:0000256" key="1">
    <source>
        <dbReference type="SAM" id="MobiDB-lite"/>
    </source>
</evidence>
<reference evidence="2 3" key="1">
    <citation type="journal article" date="2013" name="Curr. Biol.">
        <title>The Genome of the Foraminiferan Reticulomyxa filosa.</title>
        <authorList>
            <person name="Glockner G."/>
            <person name="Hulsmann N."/>
            <person name="Schleicher M."/>
            <person name="Noegel A.A."/>
            <person name="Eichinger L."/>
            <person name="Gallinger C."/>
            <person name="Pawlowski J."/>
            <person name="Sierra R."/>
            <person name="Euteneuer U."/>
            <person name="Pillet L."/>
            <person name="Moustafa A."/>
            <person name="Platzer M."/>
            <person name="Groth M."/>
            <person name="Szafranski K."/>
            <person name="Schliwa M."/>
        </authorList>
    </citation>
    <scope>NUCLEOTIDE SEQUENCE [LARGE SCALE GENOMIC DNA]</scope>
</reference>
<dbReference type="AlphaFoldDB" id="X6NH13"/>